<dbReference type="InterPro" id="IPR029063">
    <property type="entry name" value="SAM-dependent_MTases_sf"/>
</dbReference>
<name>A0ABV6YZV7_UNCC1</name>
<reference evidence="2 3" key="1">
    <citation type="submission" date="2024-09" db="EMBL/GenBank/DDBJ databases">
        <title>Laminarin stimulates single cell rates of sulfate reduction while oxygen inhibits transcriptomic activity in coastal marine sediment.</title>
        <authorList>
            <person name="Lindsay M."/>
            <person name="Orcutt B."/>
            <person name="Emerson D."/>
            <person name="Stepanauskas R."/>
            <person name="D'Angelo T."/>
        </authorList>
    </citation>
    <scope>NUCLEOTIDE SEQUENCE [LARGE SCALE GENOMIC DNA]</scope>
    <source>
        <strain evidence="2">SAG AM-311-K15</strain>
    </source>
</reference>
<dbReference type="Proteomes" id="UP001594351">
    <property type="component" value="Unassembled WGS sequence"/>
</dbReference>
<accession>A0ABV6YZV7</accession>
<sequence>MLKQNVSSKLIYTDDSFSRLDESDDSIFYEQDRFVDHLDRNALATVKRVIETLITEQNPVILDLMAGWDSHIPDTIKSNRIVGLGLNRHELEENPALTEYVLHDLNNSPQLPFEDNTFDIIINTVSVDYMVHPFEVFREAGRILKPGGLFTVIFSHRLFPQKAVKIWREANDQERMLMVTDFFNETDAFDTPESFVWRGMPRPEDDKYAHLSTESDPIYVVYSKKKGGQTSRKSRPGLRTENIAMPSQQEIKLRKKQVKKTHLC</sequence>
<evidence type="ECO:0000259" key="1">
    <source>
        <dbReference type="Pfam" id="PF08241"/>
    </source>
</evidence>
<dbReference type="PANTHER" id="PTHR43036">
    <property type="entry name" value="OSJNBB0011N17.9 PROTEIN"/>
    <property type="match status" value="1"/>
</dbReference>
<dbReference type="InterPro" id="IPR013216">
    <property type="entry name" value="Methyltransf_11"/>
</dbReference>
<dbReference type="EC" id="2.1.1.-" evidence="2"/>
<feature type="non-terminal residue" evidence="2">
    <location>
        <position position="264"/>
    </location>
</feature>
<evidence type="ECO:0000313" key="3">
    <source>
        <dbReference type="Proteomes" id="UP001594351"/>
    </source>
</evidence>
<dbReference type="Gene3D" id="3.40.50.150">
    <property type="entry name" value="Vaccinia Virus protein VP39"/>
    <property type="match status" value="1"/>
</dbReference>
<dbReference type="CDD" id="cd02440">
    <property type="entry name" value="AdoMet_MTases"/>
    <property type="match status" value="1"/>
</dbReference>
<organism evidence="2 3">
    <name type="scientific">candidate division CSSED10-310 bacterium</name>
    <dbReference type="NCBI Taxonomy" id="2855610"/>
    <lineage>
        <taxon>Bacteria</taxon>
        <taxon>Bacteria division CSSED10-310</taxon>
    </lineage>
</organism>
<comment type="caution">
    <text evidence="2">The sequence shown here is derived from an EMBL/GenBank/DDBJ whole genome shotgun (WGS) entry which is preliminary data.</text>
</comment>
<dbReference type="Pfam" id="PF08241">
    <property type="entry name" value="Methyltransf_11"/>
    <property type="match status" value="1"/>
</dbReference>
<gene>
    <name evidence="2" type="ORF">ACFL27_16200</name>
</gene>
<dbReference type="EMBL" id="JBHPBY010000220">
    <property type="protein sequence ID" value="MFC1851733.1"/>
    <property type="molecule type" value="Genomic_DNA"/>
</dbReference>
<keyword evidence="2" id="KW-0489">Methyltransferase</keyword>
<dbReference type="GO" id="GO:0008168">
    <property type="term" value="F:methyltransferase activity"/>
    <property type="evidence" value="ECO:0007669"/>
    <property type="project" value="UniProtKB-KW"/>
</dbReference>
<keyword evidence="2" id="KW-0808">Transferase</keyword>
<protein>
    <submittedName>
        <fullName evidence="2">Class I SAM-dependent methyltransferase</fullName>
        <ecNumber evidence="2">2.1.1.-</ecNumber>
    </submittedName>
</protein>
<dbReference type="PANTHER" id="PTHR43036:SF2">
    <property type="entry name" value="OS04G0481300 PROTEIN"/>
    <property type="match status" value="1"/>
</dbReference>
<keyword evidence="3" id="KW-1185">Reference proteome</keyword>
<dbReference type="SUPFAM" id="SSF53335">
    <property type="entry name" value="S-adenosyl-L-methionine-dependent methyltransferases"/>
    <property type="match status" value="1"/>
</dbReference>
<evidence type="ECO:0000313" key="2">
    <source>
        <dbReference type="EMBL" id="MFC1851733.1"/>
    </source>
</evidence>
<dbReference type="GO" id="GO:0032259">
    <property type="term" value="P:methylation"/>
    <property type="evidence" value="ECO:0007669"/>
    <property type="project" value="UniProtKB-KW"/>
</dbReference>
<proteinExistence type="predicted"/>
<feature type="domain" description="Methyltransferase type 11" evidence="1">
    <location>
        <begin position="90"/>
        <end position="151"/>
    </location>
</feature>